<evidence type="ECO:0000256" key="3">
    <source>
        <dbReference type="ARBA" id="ARBA00022448"/>
    </source>
</evidence>
<reference evidence="7 8" key="1">
    <citation type="submission" date="2024-09" db="EMBL/GenBank/DDBJ databases">
        <authorList>
            <person name="Sun Q."/>
            <person name="Mori K."/>
        </authorList>
    </citation>
    <scope>NUCLEOTIDE SEQUENCE [LARGE SCALE GENOMIC DNA]</scope>
    <source>
        <strain evidence="7 8">CCM 7904</strain>
    </source>
</reference>
<dbReference type="InterPro" id="IPR018389">
    <property type="entry name" value="DctP_fam"/>
</dbReference>
<dbReference type="PANTHER" id="PTHR33376:SF7">
    <property type="entry name" value="C4-DICARBOXYLATE-BINDING PROTEIN DCTB"/>
    <property type="match status" value="1"/>
</dbReference>
<gene>
    <name evidence="7" type="ORF">ACFFIZ_08475</name>
</gene>
<dbReference type="Proteomes" id="UP001589795">
    <property type="component" value="Unassembled WGS sequence"/>
</dbReference>
<keyword evidence="5" id="KW-0574">Periplasm</keyword>
<keyword evidence="3" id="KW-0813">Transport</keyword>
<evidence type="ECO:0000256" key="1">
    <source>
        <dbReference type="ARBA" id="ARBA00004418"/>
    </source>
</evidence>
<dbReference type="RefSeq" id="WP_265507758.1">
    <property type="nucleotide sequence ID" value="NZ_JAOTBE010000042.1"/>
</dbReference>
<dbReference type="NCBIfam" id="TIGR00787">
    <property type="entry name" value="dctP"/>
    <property type="match status" value="1"/>
</dbReference>
<name>A0ABV6CHZ2_9RHOB</name>
<comment type="similarity">
    <text evidence="2">Belongs to the bacterial solute-binding protein 7 family.</text>
</comment>
<evidence type="ECO:0000313" key="8">
    <source>
        <dbReference type="Proteomes" id="UP001589795"/>
    </source>
</evidence>
<evidence type="ECO:0000256" key="4">
    <source>
        <dbReference type="ARBA" id="ARBA00022729"/>
    </source>
</evidence>
<dbReference type="InterPro" id="IPR004682">
    <property type="entry name" value="TRAP_DctP"/>
</dbReference>
<dbReference type="Gene3D" id="3.40.190.170">
    <property type="entry name" value="Bacterial extracellular solute-binding protein, family 7"/>
    <property type="match status" value="1"/>
</dbReference>
<evidence type="ECO:0000256" key="6">
    <source>
        <dbReference type="SAM" id="SignalP"/>
    </source>
</evidence>
<evidence type="ECO:0000256" key="2">
    <source>
        <dbReference type="ARBA" id="ARBA00009023"/>
    </source>
</evidence>
<sequence>MLKATLTATVLSLTMASFAGAQDYTLRLSHGDNESNPTHLTAVKFQELVDEYTDGRVAVQIFPSNALGTETEVAQALRMGSIEAEILYTGNLVPLAPSAGVLMLPYAYTTTEQAHTAMDELIDPLNERLVPEAGVRALGLLEKGFRVLTTNQPVETLDSLQGLKIRVSPNDIAIKTFQAWGIEPLPMDWAEVFPALQQGVIDGQENPYTTAISSRFYEVQSDITEIHYMMWTGPLLISERVFQSYPEDIQEAVARAGREAVEYGRQVSGELTEEAKAELVERGMTLHGAPQDEEKWAEAAEALWPEFYSQIGGEEWATQAIKIINSSAQ</sequence>
<dbReference type="InterPro" id="IPR038404">
    <property type="entry name" value="TRAP_DctP_sf"/>
</dbReference>
<comment type="caution">
    <text evidence="7">The sequence shown here is derived from an EMBL/GenBank/DDBJ whole genome shotgun (WGS) entry which is preliminary data.</text>
</comment>
<dbReference type="PIRSF" id="PIRSF006470">
    <property type="entry name" value="DctB"/>
    <property type="match status" value="1"/>
</dbReference>
<comment type="subcellular location">
    <subcellularLocation>
        <location evidence="1">Periplasm</location>
    </subcellularLocation>
</comment>
<keyword evidence="8" id="KW-1185">Reference proteome</keyword>
<dbReference type="Pfam" id="PF03480">
    <property type="entry name" value="DctP"/>
    <property type="match status" value="1"/>
</dbReference>
<protein>
    <submittedName>
        <fullName evidence="7">TRAP transporter substrate-binding protein</fullName>
    </submittedName>
</protein>
<accession>A0ABV6CHZ2</accession>
<feature type="chain" id="PRO_5046790716" evidence="6">
    <location>
        <begin position="22"/>
        <end position="329"/>
    </location>
</feature>
<feature type="signal peptide" evidence="6">
    <location>
        <begin position="1"/>
        <end position="21"/>
    </location>
</feature>
<dbReference type="PANTHER" id="PTHR33376">
    <property type="match status" value="1"/>
</dbReference>
<dbReference type="CDD" id="cd13603">
    <property type="entry name" value="PBP2_TRAP_Siap_TeaA_like"/>
    <property type="match status" value="1"/>
</dbReference>
<dbReference type="EMBL" id="JBHLWQ010000073">
    <property type="protein sequence ID" value="MFC0200352.1"/>
    <property type="molecule type" value="Genomic_DNA"/>
</dbReference>
<evidence type="ECO:0000256" key="5">
    <source>
        <dbReference type="ARBA" id="ARBA00022764"/>
    </source>
</evidence>
<keyword evidence="4 6" id="KW-0732">Signal</keyword>
<evidence type="ECO:0000313" key="7">
    <source>
        <dbReference type="EMBL" id="MFC0200352.1"/>
    </source>
</evidence>
<dbReference type="NCBIfam" id="NF037995">
    <property type="entry name" value="TRAP_S1"/>
    <property type="match status" value="1"/>
</dbReference>
<organism evidence="7 8">
    <name type="scientific">Paracoccus rhizosphaerae</name>
    <dbReference type="NCBI Taxonomy" id="1133347"/>
    <lineage>
        <taxon>Bacteria</taxon>
        <taxon>Pseudomonadati</taxon>
        <taxon>Pseudomonadota</taxon>
        <taxon>Alphaproteobacteria</taxon>
        <taxon>Rhodobacterales</taxon>
        <taxon>Paracoccaceae</taxon>
        <taxon>Paracoccus</taxon>
    </lineage>
</organism>
<proteinExistence type="inferred from homology"/>